<comment type="caution">
    <text evidence="2">The sequence shown here is derived from an EMBL/GenBank/DDBJ whole genome shotgun (WGS) entry which is preliminary data.</text>
</comment>
<feature type="transmembrane region" description="Helical" evidence="1">
    <location>
        <begin position="117"/>
        <end position="137"/>
    </location>
</feature>
<evidence type="ECO:0008006" key="4">
    <source>
        <dbReference type="Google" id="ProtNLM"/>
    </source>
</evidence>
<dbReference type="RefSeq" id="WP_346224645.1">
    <property type="nucleotide sequence ID" value="NZ_JBDJAW010000003.1"/>
</dbReference>
<reference evidence="2 3" key="1">
    <citation type="submission" date="2024-05" db="EMBL/GenBank/DDBJ databases">
        <title>Microbispora sp.ZYX-F-249.</title>
        <authorList>
            <person name="Xie H."/>
        </authorList>
    </citation>
    <scope>NUCLEOTIDE SEQUENCE [LARGE SCALE GENOMIC DNA]</scope>
    <source>
        <strain evidence="2 3">ZYX-F-249</strain>
    </source>
</reference>
<dbReference type="Proteomes" id="UP001447516">
    <property type="component" value="Unassembled WGS sequence"/>
</dbReference>
<evidence type="ECO:0000256" key="1">
    <source>
        <dbReference type="SAM" id="Phobius"/>
    </source>
</evidence>
<keyword evidence="1" id="KW-1133">Transmembrane helix</keyword>
<organism evidence="2 3">
    <name type="scientific">Microbispora maris</name>
    <dbReference type="NCBI Taxonomy" id="3144104"/>
    <lineage>
        <taxon>Bacteria</taxon>
        <taxon>Bacillati</taxon>
        <taxon>Actinomycetota</taxon>
        <taxon>Actinomycetes</taxon>
        <taxon>Streptosporangiales</taxon>
        <taxon>Streptosporangiaceae</taxon>
        <taxon>Microbispora</taxon>
    </lineage>
</organism>
<dbReference type="EMBL" id="JBDJAW010000003">
    <property type="protein sequence ID" value="MEN3534562.1"/>
    <property type="molecule type" value="Genomic_DNA"/>
</dbReference>
<keyword evidence="3" id="KW-1185">Reference proteome</keyword>
<protein>
    <recommendedName>
        <fullName evidence="4">DUF3147 family protein</fullName>
    </recommendedName>
</protein>
<proteinExistence type="predicted"/>
<accession>A0ABV0AGT9</accession>
<feature type="transmembrane region" description="Helical" evidence="1">
    <location>
        <begin position="17"/>
        <end position="38"/>
    </location>
</feature>
<keyword evidence="1" id="KW-0812">Transmembrane</keyword>
<feature type="transmembrane region" description="Helical" evidence="1">
    <location>
        <begin position="44"/>
        <end position="69"/>
    </location>
</feature>
<evidence type="ECO:0000313" key="3">
    <source>
        <dbReference type="Proteomes" id="UP001447516"/>
    </source>
</evidence>
<gene>
    <name evidence="2" type="ORF">AAH991_05565</name>
</gene>
<evidence type="ECO:0000313" key="2">
    <source>
        <dbReference type="EMBL" id="MEN3534562.1"/>
    </source>
</evidence>
<keyword evidence="1" id="KW-0472">Membrane</keyword>
<feature type="transmembrane region" description="Helical" evidence="1">
    <location>
        <begin position="90"/>
        <end position="111"/>
    </location>
</feature>
<sequence length="142" mass="14370">MTPGMTPGASDVRGRQLAWLSAHAPVGVAVTVMFTAIADGRWPLVLALLPALLGGAAGLVPLVPVYGLVPGTEPHRRAGNPLRTSEDDGGMTGLAYLMLALVLLTGVPAGLVALRYGWAGVAVGVATGALCHWGLCVTHSGL</sequence>
<name>A0ABV0AGT9_9ACTN</name>